<dbReference type="Proteomes" id="UP000298652">
    <property type="component" value="Chromosome 7"/>
</dbReference>
<organism evidence="2 3">
    <name type="scientific">Setaria viridis</name>
    <name type="common">Green bristlegrass</name>
    <name type="synonym">Setaria italica subsp. viridis</name>
    <dbReference type="NCBI Taxonomy" id="4556"/>
    <lineage>
        <taxon>Eukaryota</taxon>
        <taxon>Viridiplantae</taxon>
        <taxon>Streptophyta</taxon>
        <taxon>Embryophyta</taxon>
        <taxon>Tracheophyta</taxon>
        <taxon>Spermatophyta</taxon>
        <taxon>Magnoliopsida</taxon>
        <taxon>Liliopsida</taxon>
        <taxon>Poales</taxon>
        <taxon>Poaceae</taxon>
        <taxon>PACMAD clade</taxon>
        <taxon>Panicoideae</taxon>
        <taxon>Panicodae</taxon>
        <taxon>Paniceae</taxon>
        <taxon>Cenchrinae</taxon>
        <taxon>Setaria</taxon>
    </lineage>
</organism>
<dbReference type="EMBL" id="CM016558">
    <property type="protein sequence ID" value="TKW05043.1"/>
    <property type="molecule type" value="Genomic_DNA"/>
</dbReference>
<feature type="compositionally biased region" description="Low complexity" evidence="1">
    <location>
        <begin position="20"/>
        <end position="43"/>
    </location>
</feature>
<feature type="compositionally biased region" description="Low complexity" evidence="1">
    <location>
        <begin position="93"/>
        <end position="109"/>
    </location>
</feature>
<keyword evidence="3" id="KW-1185">Reference proteome</keyword>
<reference evidence="2" key="1">
    <citation type="submission" date="2019-03" db="EMBL/GenBank/DDBJ databases">
        <title>WGS assembly of Setaria viridis.</title>
        <authorList>
            <person name="Huang P."/>
            <person name="Jenkins J."/>
            <person name="Grimwood J."/>
            <person name="Barry K."/>
            <person name="Healey A."/>
            <person name="Mamidi S."/>
            <person name="Sreedasyam A."/>
            <person name="Shu S."/>
            <person name="Feldman M."/>
            <person name="Wu J."/>
            <person name="Yu Y."/>
            <person name="Chen C."/>
            <person name="Johnson J."/>
            <person name="Rokhsar D."/>
            <person name="Baxter I."/>
            <person name="Schmutz J."/>
            <person name="Brutnell T."/>
            <person name="Kellogg E."/>
        </authorList>
    </citation>
    <scope>NUCLEOTIDE SEQUENCE [LARGE SCALE GENOMIC DNA]</scope>
</reference>
<proteinExistence type="predicted"/>
<dbReference type="AlphaFoldDB" id="A0A4U6TVA8"/>
<dbReference type="Gramene" id="TKW05043">
    <property type="protein sequence ID" value="TKW05043"/>
    <property type="gene ID" value="SEVIR_7G150303v2"/>
</dbReference>
<evidence type="ECO:0000313" key="2">
    <source>
        <dbReference type="EMBL" id="TKW05043.1"/>
    </source>
</evidence>
<accession>A0A4U6TVA8</accession>
<evidence type="ECO:0000256" key="1">
    <source>
        <dbReference type="SAM" id="MobiDB-lite"/>
    </source>
</evidence>
<gene>
    <name evidence="2" type="ORF">SEVIR_7G150303v2</name>
</gene>
<name>A0A4U6TVA8_SETVI</name>
<evidence type="ECO:0000313" key="3">
    <source>
        <dbReference type="Proteomes" id="UP000298652"/>
    </source>
</evidence>
<feature type="region of interest" description="Disordered" evidence="1">
    <location>
        <begin position="1"/>
        <end position="171"/>
    </location>
</feature>
<protein>
    <submittedName>
        <fullName evidence="2">Uncharacterized protein</fullName>
    </submittedName>
</protein>
<sequence length="171" mass="17832">MQKARNGRGEKLQTPPVTNRPPGGFRCCRPRLSLRLSASADVPRAAHLERAARPPRRRLSPLAFGSALSPPPRGHKRPRRAIPSPPDVAAPNPHAAPFGPSPSAGAPLPTWTPSIRRPAAPATCQAPAHTPGPPITAAVLAETAAQPNSLTPLPSGPHCQRHASTAVVLGK</sequence>